<dbReference type="Gene3D" id="3.40.630.30">
    <property type="match status" value="1"/>
</dbReference>
<dbReference type="AlphaFoldDB" id="A0A562T377"/>
<evidence type="ECO:0000313" key="3">
    <source>
        <dbReference type="Proteomes" id="UP000316778"/>
    </source>
</evidence>
<dbReference type="InterPro" id="IPR016181">
    <property type="entry name" value="Acyl_CoA_acyltransferase"/>
</dbReference>
<dbReference type="PANTHER" id="PTHR41368:SF1">
    <property type="entry name" value="PROTEIN YGHO"/>
    <property type="match status" value="1"/>
</dbReference>
<proteinExistence type="predicted"/>
<sequence length="390" mass="44795">MMEATPAQQQPVTKEALVEIKPVTSRKELGQFIDFPHDLYEDDPCYVPELFIAQRDLLTPGKHPFHEHSSLQLFLAWRKGRIVGRIAAILNNNHNVFNNAEDGFFGFFDSINDQAVADALFSTATQWLKKRGARTLIGPVNFSTNETCGLLIEGFDTPPVAMMPYNKPYYLDLLARAGFEKKVDLFSHKIVEETVNDKPQKMMQLLRQRLQQRNITIRKIDMRNFKAEAEKIREVYNAAWDKNLGFVPMTLAEFDYTAKDLKLIVDPDFVLVAEHEGKVIGITICIPDINQVLIKVKRGRLFPTGIFKLLLNKKKIKAIRIIVLGVVEEYRKMGIEACFYGTIMEKGRQKGMQWADAGWVLEHNDLMNNAIANNINGKVYKKFRIYERKI</sequence>
<dbReference type="SUPFAM" id="SSF55729">
    <property type="entry name" value="Acyl-CoA N-acyltransferases (Nat)"/>
    <property type="match status" value="1"/>
</dbReference>
<dbReference type="InterPro" id="IPR000182">
    <property type="entry name" value="GNAT_dom"/>
</dbReference>
<reference evidence="2 3" key="1">
    <citation type="journal article" date="2013" name="Stand. Genomic Sci.">
        <title>Genomic Encyclopedia of Type Strains, Phase I: The one thousand microbial genomes (KMG-I) project.</title>
        <authorList>
            <person name="Kyrpides N.C."/>
            <person name="Woyke T."/>
            <person name="Eisen J.A."/>
            <person name="Garrity G."/>
            <person name="Lilburn T.G."/>
            <person name="Beck B.J."/>
            <person name="Whitman W.B."/>
            <person name="Hugenholtz P."/>
            <person name="Klenk H.P."/>
        </authorList>
    </citation>
    <scope>NUCLEOTIDE SEQUENCE [LARGE SCALE GENOMIC DNA]</scope>
    <source>
        <strain evidence="2 3">DSM 13484</strain>
    </source>
</reference>
<comment type="caution">
    <text evidence="2">The sequence shown here is derived from an EMBL/GenBank/DDBJ whole genome shotgun (WGS) entry which is preliminary data.</text>
</comment>
<dbReference type="EMBL" id="VLLG01000003">
    <property type="protein sequence ID" value="TWI88045.1"/>
    <property type="molecule type" value="Genomic_DNA"/>
</dbReference>
<feature type="domain" description="N-acetyltransferase" evidence="1">
    <location>
        <begin position="18"/>
        <end position="176"/>
    </location>
</feature>
<dbReference type="Proteomes" id="UP000316778">
    <property type="component" value="Unassembled WGS sequence"/>
</dbReference>
<dbReference type="RefSeq" id="WP_244620364.1">
    <property type="nucleotide sequence ID" value="NZ_BAAAFY010000001.1"/>
</dbReference>
<gene>
    <name evidence="2" type="ORF">LX66_2119</name>
</gene>
<dbReference type="InterPro" id="IPR039968">
    <property type="entry name" value="BcerS-like"/>
</dbReference>
<dbReference type="GO" id="GO:0016747">
    <property type="term" value="F:acyltransferase activity, transferring groups other than amino-acyl groups"/>
    <property type="evidence" value="ECO:0007669"/>
    <property type="project" value="InterPro"/>
</dbReference>
<protein>
    <recommendedName>
        <fullName evidence="1">N-acetyltransferase domain-containing protein</fullName>
    </recommendedName>
</protein>
<keyword evidence="3" id="KW-1185">Reference proteome</keyword>
<dbReference type="PANTHER" id="PTHR41368">
    <property type="entry name" value="PROTEIN YGHO"/>
    <property type="match status" value="1"/>
</dbReference>
<evidence type="ECO:0000259" key="1">
    <source>
        <dbReference type="PROSITE" id="PS51186"/>
    </source>
</evidence>
<name>A0A562T377_CHIJA</name>
<dbReference type="PROSITE" id="PS51186">
    <property type="entry name" value="GNAT"/>
    <property type="match status" value="1"/>
</dbReference>
<accession>A0A562T377</accession>
<organism evidence="2 3">
    <name type="scientific">Chitinophaga japonensis</name>
    <name type="common">Flexibacter japonensis</name>
    <dbReference type="NCBI Taxonomy" id="104662"/>
    <lineage>
        <taxon>Bacteria</taxon>
        <taxon>Pseudomonadati</taxon>
        <taxon>Bacteroidota</taxon>
        <taxon>Chitinophagia</taxon>
        <taxon>Chitinophagales</taxon>
        <taxon>Chitinophagaceae</taxon>
        <taxon>Chitinophaga</taxon>
    </lineage>
</organism>
<evidence type="ECO:0000313" key="2">
    <source>
        <dbReference type="EMBL" id="TWI88045.1"/>
    </source>
</evidence>